<gene>
    <name evidence="2" type="ORF">EJ06DRAFT_66004</name>
</gene>
<evidence type="ECO:0000313" key="3">
    <source>
        <dbReference type="Proteomes" id="UP000799640"/>
    </source>
</evidence>
<proteinExistence type="predicted"/>
<dbReference type="Pfam" id="PF07712">
    <property type="entry name" value="SURNod19"/>
    <property type="match status" value="1"/>
</dbReference>
<feature type="signal peptide" evidence="1">
    <location>
        <begin position="1"/>
        <end position="16"/>
    </location>
</feature>
<accession>A0A6G1HTG1</accession>
<evidence type="ECO:0000313" key="2">
    <source>
        <dbReference type="EMBL" id="KAF2399025.1"/>
    </source>
</evidence>
<protein>
    <submittedName>
        <fullName evidence="2">Uncharacterized protein</fullName>
    </submittedName>
</protein>
<evidence type="ECO:0000256" key="1">
    <source>
        <dbReference type="SAM" id="SignalP"/>
    </source>
</evidence>
<name>A0A6G1HTG1_9PEZI</name>
<keyword evidence="3" id="KW-1185">Reference proteome</keyword>
<dbReference type="OrthoDB" id="10358653at2759"/>
<dbReference type="InterPro" id="IPR011692">
    <property type="entry name" value="Stress_up-reg_Nod19"/>
</dbReference>
<organism evidence="2 3">
    <name type="scientific">Trichodelitschia bisporula</name>
    <dbReference type="NCBI Taxonomy" id="703511"/>
    <lineage>
        <taxon>Eukaryota</taxon>
        <taxon>Fungi</taxon>
        <taxon>Dikarya</taxon>
        <taxon>Ascomycota</taxon>
        <taxon>Pezizomycotina</taxon>
        <taxon>Dothideomycetes</taxon>
        <taxon>Dothideomycetes incertae sedis</taxon>
        <taxon>Phaeotrichales</taxon>
        <taxon>Phaeotrichaceae</taxon>
        <taxon>Trichodelitschia</taxon>
    </lineage>
</organism>
<keyword evidence="1" id="KW-0732">Signal</keyword>
<dbReference type="Proteomes" id="UP000799640">
    <property type="component" value="Unassembled WGS sequence"/>
</dbReference>
<reference evidence="2" key="1">
    <citation type="journal article" date="2020" name="Stud. Mycol.">
        <title>101 Dothideomycetes genomes: a test case for predicting lifestyles and emergence of pathogens.</title>
        <authorList>
            <person name="Haridas S."/>
            <person name="Albert R."/>
            <person name="Binder M."/>
            <person name="Bloem J."/>
            <person name="Labutti K."/>
            <person name="Salamov A."/>
            <person name="Andreopoulos B."/>
            <person name="Baker S."/>
            <person name="Barry K."/>
            <person name="Bills G."/>
            <person name="Bluhm B."/>
            <person name="Cannon C."/>
            <person name="Castanera R."/>
            <person name="Culley D."/>
            <person name="Daum C."/>
            <person name="Ezra D."/>
            <person name="Gonzalez J."/>
            <person name="Henrissat B."/>
            <person name="Kuo A."/>
            <person name="Liang C."/>
            <person name="Lipzen A."/>
            <person name="Lutzoni F."/>
            <person name="Magnuson J."/>
            <person name="Mondo S."/>
            <person name="Nolan M."/>
            <person name="Ohm R."/>
            <person name="Pangilinan J."/>
            <person name="Park H.-J."/>
            <person name="Ramirez L."/>
            <person name="Alfaro M."/>
            <person name="Sun H."/>
            <person name="Tritt A."/>
            <person name="Yoshinaga Y."/>
            <person name="Zwiers L.-H."/>
            <person name="Turgeon B."/>
            <person name="Goodwin S."/>
            <person name="Spatafora J."/>
            <person name="Crous P."/>
            <person name="Grigoriev I."/>
        </authorList>
    </citation>
    <scope>NUCLEOTIDE SEQUENCE</scope>
    <source>
        <strain evidence="2">CBS 262.69</strain>
    </source>
</reference>
<sequence length="358" mass="36793">MKYSSFLFAASAAAAALDMQQGACKLPSPGSPQIRATAQRKFYSVGTYTLKGNPNGAAAAAGGSHSHGGSGGGMGGMMGEGDAQSFAASPSGSTFCGTCTVLAGQIKIFYPDGSPANVSNGIYVHHILTNGIGSQPAFVRSGLGGLSGAMGAGFVGAGDDNGNRPWVYAPKDGSFESGFQIAPTTRFSAQIVLVNYNKVPKTVCVAYDLEFIPGHVGKKVKSSLISAAGMTGPKVDRGRAVNTTSSPMAFSEPGYIILAKGHLHDGGSAMYMRISGKNSYSCVSRATYGHTVGGEGGQATISDMSDCNSKPWRIESGDSMTMTAEYDLKSHPLRGTASGGEAGVMGMFRIIFAPDKAW</sequence>
<dbReference type="EMBL" id="ML996698">
    <property type="protein sequence ID" value="KAF2399025.1"/>
    <property type="molecule type" value="Genomic_DNA"/>
</dbReference>
<dbReference type="AlphaFoldDB" id="A0A6G1HTG1"/>
<feature type="chain" id="PRO_5026127721" evidence="1">
    <location>
        <begin position="17"/>
        <end position="358"/>
    </location>
</feature>